<keyword evidence="1 5" id="KW-0597">Phosphoprotein</keyword>
<protein>
    <submittedName>
        <fullName evidence="8">Two-component system, NarL family, response regulator NreC</fullName>
    </submittedName>
</protein>
<dbReference type="SUPFAM" id="SSF46894">
    <property type="entry name" value="C-terminal effector domain of the bipartite response regulators"/>
    <property type="match status" value="1"/>
</dbReference>
<evidence type="ECO:0000256" key="5">
    <source>
        <dbReference type="PROSITE-ProRule" id="PRU00169"/>
    </source>
</evidence>
<dbReference type="PROSITE" id="PS00622">
    <property type="entry name" value="HTH_LUXR_1"/>
    <property type="match status" value="1"/>
</dbReference>
<dbReference type="InterPro" id="IPR000792">
    <property type="entry name" value="Tscrpt_reg_LuxR_C"/>
</dbReference>
<dbReference type="CDD" id="cd17535">
    <property type="entry name" value="REC_NarL-like"/>
    <property type="match status" value="1"/>
</dbReference>
<keyword evidence="2" id="KW-0805">Transcription regulation</keyword>
<evidence type="ECO:0000256" key="3">
    <source>
        <dbReference type="ARBA" id="ARBA00023125"/>
    </source>
</evidence>
<organism evidence="8 9">
    <name type="scientific">Candidatus Hakubella thermalkaliphila</name>
    <dbReference type="NCBI Taxonomy" id="2754717"/>
    <lineage>
        <taxon>Bacteria</taxon>
        <taxon>Bacillati</taxon>
        <taxon>Actinomycetota</taxon>
        <taxon>Actinomycetota incertae sedis</taxon>
        <taxon>Candidatus Hakubellales</taxon>
        <taxon>Candidatus Hakubellaceae</taxon>
        <taxon>Candidatus Hakubella</taxon>
    </lineage>
</organism>
<dbReference type="Pfam" id="PF00196">
    <property type="entry name" value="GerE"/>
    <property type="match status" value="1"/>
</dbReference>
<evidence type="ECO:0000313" key="9">
    <source>
        <dbReference type="Proteomes" id="UP000580051"/>
    </source>
</evidence>
<dbReference type="SMART" id="SM00448">
    <property type="entry name" value="REC"/>
    <property type="match status" value="1"/>
</dbReference>
<evidence type="ECO:0000256" key="1">
    <source>
        <dbReference type="ARBA" id="ARBA00022553"/>
    </source>
</evidence>
<accession>A0A6V8NMF4</accession>
<evidence type="ECO:0000313" key="8">
    <source>
        <dbReference type="EMBL" id="GFP21559.1"/>
    </source>
</evidence>
<evidence type="ECO:0000256" key="4">
    <source>
        <dbReference type="ARBA" id="ARBA00023163"/>
    </source>
</evidence>
<name>A0A6V8NMF4_9ACTN</name>
<dbReference type="Proteomes" id="UP000580051">
    <property type="component" value="Unassembled WGS sequence"/>
</dbReference>
<evidence type="ECO:0000259" key="7">
    <source>
        <dbReference type="PROSITE" id="PS50110"/>
    </source>
</evidence>
<comment type="caution">
    <text evidence="8">The sequence shown here is derived from an EMBL/GenBank/DDBJ whole genome shotgun (WGS) entry which is preliminary data.</text>
</comment>
<keyword evidence="3" id="KW-0238">DNA-binding</keyword>
<dbReference type="PROSITE" id="PS50043">
    <property type="entry name" value="HTH_LUXR_2"/>
    <property type="match status" value="1"/>
</dbReference>
<dbReference type="InterPro" id="IPR011006">
    <property type="entry name" value="CheY-like_superfamily"/>
</dbReference>
<dbReference type="SMART" id="SM00421">
    <property type="entry name" value="HTH_LUXR"/>
    <property type="match status" value="1"/>
</dbReference>
<feature type="domain" description="HTH luxR-type" evidence="6">
    <location>
        <begin position="148"/>
        <end position="213"/>
    </location>
</feature>
<dbReference type="SUPFAM" id="SSF52172">
    <property type="entry name" value="CheY-like"/>
    <property type="match status" value="1"/>
</dbReference>
<dbReference type="Gene3D" id="3.40.50.2300">
    <property type="match status" value="1"/>
</dbReference>
<dbReference type="InterPro" id="IPR016032">
    <property type="entry name" value="Sig_transdc_resp-reg_C-effctor"/>
</dbReference>
<dbReference type="EMBL" id="BLRV01000062">
    <property type="protein sequence ID" value="GFP21559.1"/>
    <property type="molecule type" value="Genomic_DNA"/>
</dbReference>
<dbReference type="AlphaFoldDB" id="A0A6V8NMF4"/>
<dbReference type="GO" id="GO:0000160">
    <property type="term" value="P:phosphorelay signal transduction system"/>
    <property type="evidence" value="ECO:0007669"/>
    <property type="project" value="InterPro"/>
</dbReference>
<dbReference type="PRINTS" id="PR00038">
    <property type="entry name" value="HTHLUXR"/>
</dbReference>
<dbReference type="GO" id="GO:0006355">
    <property type="term" value="P:regulation of DNA-templated transcription"/>
    <property type="evidence" value="ECO:0007669"/>
    <property type="project" value="InterPro"/>
</dbReference>
<feature type="modified residue" description="4-aspartylphosphate" evidence="5">
    <location>
        <position position="56"/>
    </location>
</feature>
<dbReference type="CDD" id="cd06170">
    <property type="entry name" value="LuxR_C_like"/>
    <property type="match status" value="1"/>
</dbReference>
<gene>
    <name evidence="8" type="ORF">HKBW3S06_00786</name>
</gene>
<keyword evidence="4" id="KW-0804">Transcription</keyword>
<proteinExistence type="predicted"/>
<dbReference type="GO" id="GO:0003677">
    <property type="term" value="F:DNA binding"/>
    <property type="evidence" value="ECO:0007669"/>
    <property type="project" value="UniProtKB-KW"/>
</dbReference>
<dbReference type="InterPro" id="IPR039420">
    <property type="entry name" value="WalR-like"/>
</dbReference>
<dbReference type="InterPro" id="IPR001789">
    <property type="entry name" value="Sig_transdc_resp-reg_receiver"/>
</dbReference>
<feature type="domain" description="Response regulatory" evidence="7">
    <location>
        <begin position="5"/>
        <end position="121"/>
    </location>
</feature>
<dbReference type="InterPro" id="IPR058245">
    <property type="entry name" value="NreC/VraR/RcsB-like_REC"/>
</dbReference>
<evidence type="ECO:0000256" key="2">
    <source>
        <dbReference type="ARBA" id="ARBA00023015"/>
    </source>
</evidence>
<sequence>MNKIRILLADDHTILRAGLRALLNAEPDMEVVGEAVDGEEAIGKAQELHPDVILMDVAMPGTNGLEATRRLKSMGLKSEILILTMYAEEEYLFQALQAGASGYLLKKAADTELIDAIRTVYKGLAFLYPSATKMLIQDYLERVESGEEKESYDGLSQREREVLQLIAEGYTSKEVAKRLFLSPKTVETYRSRIADKLGIRHWAELVKYALRKGLLKNGSGDHSEARQFMKSTVGHLCSTLFIFKLLFSSHYSRNLYTRPIPASVS</sequence>
<dbReference type="PROSITE" id="PS50110">
    <property type="entry name" value="RESPONSE_REGULATORY"/>
    <property type="match status" value="1"/>
</dbReference>
<dbReference type="Pfam" id="PF00072">
    <property type="entry name" value="Response_reg"/>
    <property type="match status" value="1"/>
</dbReference>
<dbReference type="PANTHER" id="PTHR43214:SF24">
    <property type="entry name" value="TRANSCRIPTIONAL REGULATORY PROTEIN NARL-RELATED"/>
    <property type="match status" value="1"/>
</dbReference>
<dbReference type="PANTHER" id="PTHR43214">
    <property type="entry name" value="TWO-COMPONENT RESPONSE REGULATOR"/>
    <property type="match status" value="1"/>
</dbReference>
<evidence type="ECO:0000259" key="6">
    <source>
        <dbReference type="PROSITE" id="PS50043"/>
    </source>
</evidence>
<dbReference type="RefSeq" id="WP_176226681.1">
    <property type="nucleotide sequence ID" value="NZ_BLRV01000062.1"/>
</dbReference>
<reference evidence="8 9" key="1">
    <citation type="journal article" date="2020" name="Front. Microbiol.">
        <title>Single-cell genomics of novel Actinobacteria with the Wood-Ljungdahl pathway discovered in a serpentinizing system.</title>
        <authorList>
            <person name="Merino N."/>
            <person name="Kawai M."/>
            <person name="Boyd E.S."/>
            <person name="Colman D.R."/>
            <person name="McGlynn S.E."/>
            <person name="Nealson K.H."/>
            <person name="Kurokawa K."/>
            <person name="Hongoh Y."/>
        </authorList>
    </citation>
    <scope>NUCLEOTIDE SEQUENCE [LARGE SCALE GENOMIC DNA]</scope>
    <source>
        <strain evidence="8 9">S06</strain>
    </source>
</reference>